<organism evidence="1 2">
    <name type="scientific">Catharanthus roseus</name>
    <name type="common">Madagascar periwinkle</name>
    <name type="synonym">Vinca rosea</name>
    <dbReference type="NCBI Taxonomy" id="4058"/>
    <lineage>
        <taxon>Eukaryota</taxon>
        <taxon>Viridiplantae</taxon>
        <taxon>Streptophyta</taxon>
        <taxon>Embryophyta</taxon>
        <taxon>Tracheophyta</taxon>
        <taxon>Spermatophyta</taxon>
        <taxon>Magnoliopsida</taxon>
        <taxon>eudicotyledons</taxon>
        <taxon>Gunneridae</taxon>
        <taxon>Pentapetalae</taxon>
        <taxon>asterids</taxon>
        <taxon>lamiids</taxon>
        <taxon>Gentianales</taxon>
        <taxon>Apocynaceae</taxon>
        <taxon>Rauvolfioideae</taxon>
        <taxon>Vinceae</taxon>
        <taxon>Catharanthinae</taxon>
        <taxon>Catharanthus</taxon>
    </lineage>
</organism>
<accession>A0ACC0ASH3</accession>
<gene>
    <name evidence="1" type="ORF">M9H77_23158</name>
</gene>
<keyword evidence="2" id="KW-1185">Reference proteome</keyword>
<evidence type="ECO:0000313" key="2">
    <source>
        <dbReference type="Proteomes" id="UP001060085"/>
    </source>
</evidence>
<dbReference type="EMBL" id="CM044705">
    <property type="protein sequence ID" value="KAI5663835.1"/>
    <property type="molecule type" value="Genomic_DNA"/>
</dbReference>
<proteinExistence type="predicted"/>
<evidence type="ECO:0000313" key="1">
    <source>
        <dbReference type="EMBL" id="KAI5663835.1"/>
    </source>
</evidence>
<reference evidence="2" key="1">
    <citation type="journal article" date="2023" name="Nat. Plants">
        <title>Single-cell RNA sequencing provides a high-resolution roadmap for understanding the multicellular compartmentation of specialized metabolism.</title>
        <authorList>
            <person name="Sun S."/>
            <person name="Shen X."/>
            <person name="Li Y."/>
            <person name="Li Y."/>
            <person name="Wang S."/>
            <person name="Li R."/>
            <person name="Zhang H."/>
            <person name="Shen G."/>
            <person name="Guo B."/>
            <person name="Wei J."/>
            <person name="Xu J."/>
            <person name="St-Pierre B."/>
            <person name="Chen S."/>
            <person name="Sun C."/>
        </authorList>
    </citation>
    <scope>NUCLEOTIDE SEQUENCE [LARGE SCALE GENOMIC DNA]</scope>
</reference>
<dbReference type="Proteomes" id="UP001060085">
    <property type="component" value="Linkage Group LG05"/>
</dbReference>
<comment type="caution">
    <text evidence="1">The sequence shown here is derived from an EMBL/GenBank/DDBJ whole genome shotgun (WGS) entry which is preliminary data.</text>
</comment>
<protein>
    <submittedName>
        <fullName evidence="1">Uncharacterized protein</fullName>
    </submittedName>
</protein>
<sequence>MAVKRVLPSCLPLRPDSMNKAQNKITSTQQGSKQHKTESGTQPQFQQEQRDESQPQTKIKKHGSEPKKRNCSHQKLNKERIEGVKRVLENSMLKFEKPIRYSSPEVPRV</sequence>
<name>A0ACC0ASH3_CATRO</name>